<gene>
    <name evidence="1" type="ORF">MHPYR_10005</name>
</gene>
<protein>
    <submittedName>
        <fullName evidence="1">Uncharacterized protein</fullName>
    </submittedName>
</protein>
<dbReference type="AlphaFoldDB" id="A0A1Y5NUR2"/>
<proteinExistence type="predicted"/>
<name>A0A1Y5NUR2_9MYCO</name>
<organism evidence="1">
    <name type="scientific">uncultured Mycobacterium sp</name>
    <dbReference type="NCBI Taxonomy" id="171292"/>
    <lineage>
        <taxon>Bacteria</taxon>
        <taxon>Bacillati</taxon>
        <taxon>Actinomycetota</taxon>
        <taxon>Actinomycetes</taxon>
        <taxon>Mycobacteriales</taxon>
        <taxon>Mycobacteriaceae</taxon>
        <taxon>Mycobacterium</taxon>
        <taxon>environmental samples</taxon>
    </lineage>
</organism>
<sequence>MTERNDVFDRRYGEVLLVTAGEDGPEASVYCSFPLNDCPAELWDKLDADAIAKEHGAVAALLNGPRHWLMSSIEKDARGKPDTKTFGGIEMMRQATVKLSSMSPAPYSVNQVDRKTVFNFDAGRPIFELVDPQGQRWVMQTYSQGVDASLGLTSLPDLAERLTLPEGWRYETRTLTERLSVDTTTRNAHVTQDDFANSYSLEF</sequence>
<evidence type="ECO:0000313" key="1">
    <source>
        <dbReference type="EMBL" id="SBS70113.1"/>
    </source>
</evidence>
<accession>A0A1Y5NUR2</accession>
<dbReference type="EMBL" id="FLQS01000001">
    <property type="protein sequence ID" value="SBS70113.1"/>
    <property type="molecule type" value="Genomic_DNA"/>
</dbReference>
<reference evidence="1" key="1">
    <citation type="submission" date="2016-03" db="EMBL/GenBank/DDBJ databases">
        <authorList>
            <person name="Ploux O."/>
        </authorList>
    </citation>
    <scope>NUCLEOTIDE SEQUENCE</scope>
    <source>
        <strain evidence="1">UC10</strain>
    </source>
</reference>